<keyword evidence="7" id="KW-1133">Transmembrane helix</keyword>
<dbReference type="InterPro" id="IPR019533">
    <property type="entry name" value="Peptidase_S26"/>
</dbReference>
<feature type="active site" evidence="6">
    <location>
        <position position="108"/>
    </location>
</feature>
<dbReference type="EC" id="3.4.21.89" evidence="3 7"/>
<protein>
    <recommendedName>
        <fullName evidence="4 7">Signal peptidase I</fullName>
        <ecNumber evidence="3 7">3.4.21.89</ecNumber>
    </recommendedName>
</protein>
<dbReference type="PANTHER" id="PTHR43390">
    <property type="entry name" value="SIGNAL PEPTIDASE I"/>
    <property type="match status" value="1"/>
</dbReference>
<comment type="catalytic activity">
    <reaction evidence="1 7">
        <text>Cleavage of hydrophobic, N-terminal signal or leader sequences from secreted and periplasmic proteins.</text>
        <dbReference type="EC" id="3.4.21.89"/>
    </reaction>
</comment>
<dbReference type="InterPro" id="IPR000223">
    <property type="entry name" value="Pept_S26A_signal_pept_1"/>
</dbReference>
<dbReference type="PROSITE" id="PS00760">
    <property type="entry name" value="SPASE_I_2"/>
    <property type="match status" value="1"/>
</dbReference>
<feature type="active site" evidence="6">
    <location>
        <position position="163"/>
    </location>
</feature>
<dbReference type="RefSeq" id="WP_152809076.1">
    <property type="nucleotide sequence ID" value="NZ_WHNW01000002.1"/>
</dbReference>
<dbReference type="NCBIfam" id="TIGR02227">
    <property type="entry name" value="sigpep_I_bact"/>
    <property type="match status" value="1"/>
</dbReference>
<evidence type="ECO:0000256" key="3">
    <source>
        <dbReference type="ARBA" id="ARBA00013208"/>
    </source>
</evidence>
<dbReference type="AlphaFoldDB" id="A0A6N7EW35"/>
<comment type="caution">
    <text evidence="9">The sequence shown here is derived from an EMBL/GenBank/DDBJ whole genome shotgun (WGS) entry which is preliminary data.</text>
</comment>
<comment type="subcellular location">
    <subcellularLocation>
        <location evidence="7">Membrane</location>
        <topology evidence="7">Multi-pass membrane protein</topology>
    </subcellularLocation>
</comment>
<evidence type="ECO:0000256" key="2">
    <source>
        <dbReference type="ARBA" id="ARBA00009370"/>
    </source>
</evidence>
<accession>A0A6N7EW35</accession>
<dbReference type="GO" id="GO:0016020">
    <property type="term" value="C:membrane"/>
    <property type="evidence" value="ECO:0007669"/>
    <property type="project" value="UniProtKB-SubCell"/>
</dbReference>
<keyword evidence="7" id="KW-0645">Protease</keyword>
<reference evidence="9 10" key="1">
    <citation type="submission" date="2019-10" db="EMBL/GenBank/DDBJ databases">
        <title>Cardiobacteriales fam. a chemoheterotrophic member of the order Cardiobacteriales, and proposal of Cardiobacteriales fam. nov.</title>
        <authorList>
            <person name="Wang C."/>
        </authorList>
    </citation>
    <scope>NUCLEOTIDE SEQUENCE [LARGE SCALE GENOMIC DNA]</scope>
    <source>
        <strain evidence="9 10">ML27</strain>
    </source>
</reference>
<comment type="similarity">
    <text evidence="2 7">Belongs to the peptidase S26 family.</text>
</comment>
<dbReference type="GO" id="GO:0006465">
    <property type="term" value="P:signal peptide processing"/>
    <property type="evidence" value="ECO:0007669"/>
    <property type="project" value="InterPro"/>
</dbReference>
<evidence type="ECO:0000256" key="4">
    <source>
        <dbReference type="ARBA" id="ARBA00019232"/>
    </source>
</evidence>
<dbReference type="EMBL" id="WHNW01000002">
    <property type="protein sequence ID" value="MPV85639.1"/>
    <property type="molecule type" value="Genomic_DNA"/>
</dbReference>
<keyword evidence="7" id="KW-0472">Membrane</keyword>
<evidence type="ECO:0000256" key="1">
    <source>
        <dbReference type="ARBA" id="ARBA00000677"/>
    </source>
</evidence>
<evidence type="ECO:0000313" key="9">
    <source>
        <dbReference type="EMBL" id="MPV85639.1"/>
    </source>
</evidence>
<dbReference type="InterPro" id="IPR019758">
    <property type="entry name" value="Pept_S26A_signal_pept_1_CS"/>
</dbReference>
<feature type="domain" description="Peptidase S26" evidence="8">
    <location>
        <begin position="83"/>
        <end position="278"/>
    </location>
</feature>
<feature type="transmembrane region" description="Helical" evidence="7">
    <location>
        <begin position="12"/>
        <end position="30"/>
    </location>
</feature>
<evidence type="ECO:0000313" key="10">
    <source>
        <dbReference type="Proteomes" id="UP000471298"/>
    </source>
</evidence>
<dbReference type="PRINTS" id="PR00727">
    <property type="entry name" value="LEADERPTASE"/>
</dbReference>
<evidence type="ECO:0000256" key="5">
    <source>
        <dbReference type="ARBA" id="ARBA00022801"/>
    </source>
</evidence>
<evidence type="ECO:0000256" key="7">
    <source>
        <dbReference type="RuleBase" id="RU362042"/>
    </source>
</evidence>
<keyword evidence="5 7" id="KW-0378">Hydrolase</keyword>
<evidence type="ECO:0000259" key="8">
    <source>
        <dbReference type="Pfam" id="PF10502"/>
    </source>
</evidence>
<dbReference type="FunCoup" id="A0A6N7EW35">
    <property type="interactions" value="307"/>
</dbReference>
<dbReference type="SUPFAM" id="SSF51306">
    <property type="entry name" value="LexA/Signal peptidase"/>
    <property type="match status" value="1"/>
</dbReference>
<dbReference type="CDD" id="cd06530">
    <property type="entry name" value="S26_SPase_I"/>
    <property type="match status" value="1"/>
</dbReference>
<dbReference type="InterPro" id="IPR036286">
    <property type="entry name" value="LexA/Signal_pep-like_sf"/>
</dbReference>
<organism evidence="9 10">
    <name type="scientific">Ostreibacterium oceani</name>
    <dbReference type="NCBI Taxonomy" id="2654998"/>
    <lineage>
        <taxon>Bacteria</taxon>
        <taxon>Pseudomonadati</taxon>
        <taxon>Pseudomonadota</taxon>
        <taxon>Gammaproteobacteria</taxon>
        <taxon>Cardiobacteriales</taxon>
        <taxon>Ostreibacteriaceae</taxon>
        <taxon>Ostreibacterium</taxon>
    </lineage>
</organism>
<proteinExistence type="inferred from homology"/>
<dbReference type="GO" id="GO:0009003">
    <property type="term" value="F:signal peptidase activity"/>
    <property type="evidence" value="ECO:0007669"/>
    <property type="project" value="UniProtKB-EC"/>
</dbReference>
<dbReference type="InterPro" id="IPR019757">
    <property type="entry name" value="Pept_S26A_signal_pept_1_Lys-AS"/>
</dbReference>
<dbReference type="Pfam" id="PF10502">
    <property type="entry name" value="Peptidase_S26"/>
    <property type="match status" value="1"/>
</dbReference>
<gene>
    <name evidence="9" type="primary">lepB</name>
    <name evidence="9" type="ORF">GCU85_02665</name>
</gene>
<dbReference type="PANTHER" id="PTHR43390:SF1">
    <property type="entry name" value="CHLOROPLAST PROCESSING PEPTIDASE"/>
    <property type="match status" value="1"/>
</dbReference>
<dbReference type="Proteomes" id="UP000471298">
    <property type="component" value="Unassembled WGS sequence"/>
</dbReference>
<sequence>MFDSLRQFFEPALIGLFLVAAICYAVYRMSFAKSIQQALKAADNQYAKPRDKKQKQAYRLAKMQALEAELNTGVKRKVYFFADLFWILLIVVGVRSFLYEPFVIPSRSMEPGLLVGDVLVVNKFSRGLRLPITNSRLTDGAPIARGDVLVFKYPKDPSQSYIKRVIGLPGDVVYYDNRRMTLNGEPVVLEKTNETQQQTVLNTAGQAVTVNYEVLNENLGGYSHTIQYSQYPPNQYRPREWRVPEGQYLVMGDNRDNSADGREFGFVDDSLVIGKAARVILNFDCFKGDGNCDRFFKKIW</sequence>
<dbReference type="PROSITE" id="PS00761">
    <property type="entry name" value="SPASE_I_3"/>
    <property type="match status" value="1"/>
</dbReference>
<dbReference type="Gene3D" id="2.10.109.10">
    <property type="entry name" value="Umud Fragment, subunit A"/>
    <property type="match status" value="1"/>
</dbReference>
<dbReference type="InParanoid" id="A0A6N7EW35"/>
<evidence type="ECO:0000256" key="6">
    <source>
        <dbReference type="PIRSR" id="PIRSR600223-1"/>
    </source>
</evidence>
<feature type="transmembrane region" description="Helical" evidence="7">
    <location>
        <begin position="78"/>
        <end position="98"/>
    </location>
</feature>
<dbReference type="GO" id="GO:0004252">
    <property type="term" value="F:serine-type endopeptidase activity"/>
    <property type="evidence" value="ECO:0007669"/>
    <property type="project" value="InterPro"/>
</dbReference>
<name>A0A6N7EW35_9GAMM</name>
<keyword evidence="10" id="KW-1185">Reference proteome</keyword>
<keyword evidence="7" id="KW-0812">Transmembrane</keyword>